<accession>A0ABY3ZMH3</accession>
<dbReference type="InterPro" id="IPR011008">
    <property type="entry name" value="Dimeric_a/b-barrel"/>
</dbReference>
<dbReference type="Gene3D" id="3.30.70.100">
    <property type="match status" value="1"/>
</dbReference>
<dbReference type="EMBL" id="CP085144">
    <property type="protein sequence ID" value="UOA15875.1"/>
    <property type="molecule type" value="Genomic_DNA"/>
</dbReference>
<proteinExistence type="predicted"/>
<dbReference type="SUPFAM" id="SSF54909">
    <property type="entry name" value="Dimeric alpha+beta barrel"/>
    <property type="match status" value="1"/>
</dbReference>
<evidence type="ECO:0000313" key="2">
    <source>
        <dbReference type="EMBL" id="UOA15875.1"/>
    </source>
</evidence>
<keyword evidence="3" id="KW-1185">Reference proteome</keyword>
<dbReference type="PANTHER" id="PTHR41521">
    <property type="match status" value="1"/>
</dbReference>
<protein>
    <recommendedName>
        <fullName evidence="1">DUF1330 domain-containing protein</fullName>
    </recommendedName>
</protein>
<evidence type="ECO:0000259" key="1">
    <source>
        <dbReference type="Pfam" id="PF07045"/>
    </source>
</evidence>
<evidence type="ECO:0000313" key="3">
    <source>
        <dbReference type="Proteomes" id="UP000831019"/>
    </source>
</evidence>
<gene>
    <name evidence="2" type="ORF">DSM109990_02721</name>
</gene>
<dbReference type="Proteomes" id="UP000831019">
    <property type="component" value="Chromosome"/>
</dbReference>
<sequence length="158" mass="17359">MTCYAIGQLKNVEMGPEIRAYLEAIDATLDPYDGQFIIHGGQKNPLEGAFTGALIVIAFPDLARTKAWYASPAYQRFLPLRAENAEGVVFLIEGVDANHKAGSLSVDEESGKMATRRVLGQGVRLSRQCRAEWSSISSRLSYRRGRSLRGAGSNCRHL</sequence>
<organism evidence="2 3">
    <name type="scientific">Sulfitobacter dubius</name>
    <dbReference type="NCBI Taxonomy" id="218673"/>
    <lineage>
        <taxon>Bacteria</taxon>
        <taxon>Pseudomonadati</taxon>
        <taxon>Pseudomonadota</taxon>
        <taxon>Alphaproteobacteria</taxon>
        <taxon>Rhodobacterales</taxon>
        <taxon>Roseobacteraceae</taxon>
        <taxon>Sulfitobacter</taxon>
    </lineage>
</organism>
<dbReference type="Pfam" id="PF07045">
    <property type="entry name" value="DUF1330"/>
    <property type="match status" value="1"/>
</dbReference>
<dbReference type="RefSeq" id="WP_243261348.1">
    <property type="nucleotide sequence ID" value="NZ_CP085144.1"/>
</dbReference>
<reference evidence="3" key="1">
    <citation type="journal article" date="2022" name="Microorganisms">
        <title>Beyond the ABCs#Discovery of Three New Plasmid Types in Rhodobacterales (RepQ, RepY, RepW).</title>
        <authorList>
            <person name="Freese H.M."/>
            <person name="Ringel V."/>
            <person name="Overmann J."/>
            <person name="Petersen J."/>
        </authorList>
    </citation>
    <scope>NUCLEOTIDE SEQUENCE [LARGE SCALE GENOMIC DNA]</scope>
    <source>
        <strain evidence="3">DSM 109990</strain>
    </source>
</reference>
<name>A0ABY3ZMH3_9RHOB</name>
<dbReference type="InterPro" id="IPR010753">
    <property type="entry name" value="DUF1330"/>
</dbReference>
<feature type="domain" description="DUF1330" evidence="1">
    <location>
        <begin position="3"/>
        <end position="95"/>
    </location>
</feature>
<dbReference type="PANTHER" id="PTHR41521:SF4">
    <property type="entry name" value="BLR0684 PROTEIN"/>
    <property type="match status" value="1"/>
</dbReference>